<keyword evidence="1" id="KW-0812">Transmembrane</keyword>
<dbReference type="AlphaFoldDB" id="A0A914PRC6"/>
<dbReference type="Proteomes" id="UP000887578">
    <property type="component" value="Unplaced"/>
</dbReference>
<accession>A0A914PRC6</accession>
<evidence type="ECO:0000256" key="1">
    <source>
        <dbReference type="SAM" id="Phobius"/>
    </source>
</evidence>
<name>A0A914PRC6_9BILA</name>
<feature type="transmembrane region" description="Helical" evidence="1">
    <location>
        <begin position="12"/>
        <end position="36"/>
    </location>
</feature>
<sequence length="79" mass="8694">MSTSDVMTIASYVMPIAGFFGVGFGLASFALSHVSLPAQNLKKKFFDFANSGLGEDRMKLKKECKKAMPINIYDASLYF</sequence>
<keyword evidence="1" id="KW-0472">Membrane</keyword>
<protein>
    <submittedName>
        <fullName evidence="3">Uncharacterized protein</fullName>
    </submittedName>
</protein>
<proteinExistence type="predicted"/>
<organism evidence="2 3">
    <name type="scientific">Panagrolaimus davidi</name>
    <dbReference type="NCBI Taxonomy" id="227884"/>
    <lineage>
        <taxon>Eukaryota</taxon>
        <taxon>Metazoa</taxon>
        <taxon>Ecdysozoa</taxon>
        <taxon>Nematoda</taxon>
        <taxon>Chromadorea</taxon>
        <taxon>Rhabditida</taxon>
        <taxon>Tylenchina</taxon>
        <taxon>Panagrolaimomorpha</taxon>
        <taxon>Panagrolaimoidea</taxon>
        <taxon>Panagrolaimidae</taxon>
        <taxon>Panagrolaimus</taxon>
    </lineage>
</organism>
<evidence type="ECO:0000313" key="2">
    <source>
        <dbReference type="Proteomes" id="UP000887578"/>
    </source>
</evidence>
<dbReference type="WBParaSite" id="PDA_v2.g21159.t1">
    <property type="protein sequence ID" value="PDA_v2.g21159.t1"/>
    <property type="gene ID" value="PDA_v2.g21159"/>
</dbReference>
<keyword evidence="1" id="KW-1133">Transmembrane helix</keyword>
<reference evidence="3" key="1">
    <citation type="submission" date="2022-11" db="UniProtKB">
        <authorList>
            <consortium name="WormBaseParasite"/>
        </authorList>
    </citation>
    <scope>IDENTIFICATION</scope>
</reference>
<evidence type="ECO:0000313" key="3">
    <source>
        <dbReference type="WBParaSite" id="PDA_v2.g21159.t1"/>
    </source>
</evidence>
<keyword evidence="2" id="KW-1185">Reference proteome</keyword>